<feature type="compositionally biased region" description="Low complexity" evidence="1">
    <location>
        <begin position="1"/>
        <end position="12"/>
    </location>
</feature>
<reference evidence="2" key="1">
    <citation type="submission" date="2023-06" db="EMBL/GenBank/DDBJ databases">
        <title>Genome-scale phylogeny and comparative genomics of the fungal order Sordariales.</title>
        <authorList>
            <consortium name="Lawrence Berkeley National Laboratory"/>
            <person name="Hensen N."/>
            <person name="Bonometti L."/>
            <person name="Westerberg I."/>
            <person name="Brannstrom I.O."/>
            <person name="Guillou S."/>
            <person name="Cros-Aarteil S."/>
            <person name="Calhoun S."/>
            <person name="Haridas S."/>
            <person name="Kuo A."/>
            <person name="Mondo S."/>
            <person name="Pangilinan J."/>
            <person name="Riley R."/>
            <person name="LaButti K."/>
            <person name="Andreopoulos B."/>
            <person name="Lipzen A."/>
            <person name="Chen C."/>
            <person name="Yanf M."/>
            <person name="Daum C."/>
            <person name="Ng V."/>
            <person name="Clum A."/>
            <person name="Steindorff A."/>
            <person name="Ohm R."/>
            <person name="Martin F."/>
            <person name="Silar P."/>
            <person name="Natvig D."/>
            <person name="Lalanne C."/>
            <person name="Gautier V."/>
            <person name="Ament-velasquez S.L."/>
            <person name="Kruys A."/>
            <person name="Hutchinson M.I."/>
            <person name="Powell A.J."/>
            <person name="Barry K."/>
            <person name="Miller A.N."/>
            <person name="Grigoriev I.V."/>
            <person name="Debuchy R."/>
            <person name="Gladieux P."/>
            <person name="Thoren M.H."/>
            <person name="Johannesson H."/>
        </authorList>
    </citation>
    <scope>NUCLEOTIDE SEQUENCE</scope>
    <source>
        <strain evidence="2">SMH3187-1</strain>
    </source>
</reference>
<evidence type="ECO:0000313" key="2">
    <source>
        <dbReference type="EMBL" id="KAK0741281.1"/>
    </source>
</evidence>
<dbReference type="AlphaFoldDB" id="A0AA40EL21"/>
<sequence>MPDSLPSEQPQAPSTPPPTTCVPGQPACTPPNQPASTPSLSTGSQPGAIPLEQGKRAKEQPTGRARASPSPGLVKRSVAASLRRAARNREVLGSITIGIMVHGPRAPSLSSGLSRGWPAKH</sequence>
<gene>
    <name evidence="2" type="ORF">B0T18DRAFT_419836</name>
</gene>
<feature type="region of interest" description="Disordered" evidence="1">
    <location>
        <begin position="1"/>
        <end position="76"/>
    </location>
</feature>
<dbReference type="EMBL" id="JAUKUD010000006">
    <property type="protein sequence ID" value="KAK0741281.1"/>
    <property type="molecule type" value="Genomic_DNA"/>
</dbReference>
<feature type="compositionally biased region" description="Polar residues" evidence="1">
    <location>
        <begin position="34"/>
        <end position="45"/>
    </location>
</feature>
<proteinExistence type="predicted"/>
<name>A0AA40EL21_9PEZI</name>
<evidence type="ECO:0000313" key="3">
    <source>
        <dbReference type="Proteomes" id="UP001172155"/>
    </source>
</evidence>
<keyword evidence="3" id="KW-1185">Reference proteome</keyword>
<organism evidence="2 3">
    <name type="scientific">Schizothecium vesticola</name>
    <dbReference type="NCBI Taxonomy" id="314040"/>
    <lineage>
        <taxon>Eukaryota</taxon>
        <taxon>Fungi</taxon>
        <taxon>Dikarya</taxon>
        <taxon>Ascomycota</taxon>
        <taxon>Pezizomycotina</taxon>
        <taxon>Sordariomycetes</taxon>
        <taxon>Sordariomycetidae</taxon>
        <taxon>Sordariales</taxon>
        <taxon>Schizotheciaceae</taxon>
        <taxon>Schizothecium</taxon>
    </lineage>
</organism>
<dbReference type="Proteomes" id="UP001172155">
    <property type="component" value="Unassembled WGS sequence"/>
</dbReference>
<feature type="region of interest" description="Disordered" evidence="1">
    <location>
        <begin position="102"/>
        <end position="121"/>
    </location>
</feature>
<comment type="caution">
    <text evidence="2">The sequence shown here is derived from an EMBL/GenBank/DDBJ whole genome shotgun (WGS) entry which is preliminary data.</text>
</comment>
<protein>
    <submittedName>
        <fullName evidence="2">Uncharacterized protein</fullName>
    </submittedName>
</protein>
<accession>A0AA40EL21</accession>
<evidence type="ECO:0000256" key="1">
    <source>
        <dbReference type="SAM" id="MobiDB-lite"/>
    </source>
</evidence>